<dbReference type="PATRIC" id="fig|33881.3.peg.671"/>
<accession>A0A175S0Q3</accession>
<dbReference type="RefSeq" id="WP_058724668.1">
    <property type="nucleotide sequence ID" value="NZ_LDQC01000018.1"/>
</dbReference>
<proteinExistence type="predicted"/>
<gene>
    <name evidence="1" type="ORF">NS184_03015</name>
</gene>
<protein>
    <recommendedName>
        <fullName evidence="3">Flagellar assembly protein FliH/Type III secretion system HrpE domain-containing protein</fullName>
    </recommendedName>
</protein>
<dbReference type="EMBL" id="LDQC01000018">
    <property type="protein sequence ID" value="KTR09339.1"/>
    <property type="molecule type" value="Genomic_DNA"/>
</dbReference>
<dbReference type="Proteomes" id="UP000078252">
    <property type="component" value="Unassembled WGS sequence"/>
</dbReference>
<organism evidence="1 2">
    <name type="scientific">Curtobacterium luteum</name>
    <dbReference type="NCBI Taxonomy" id="33881"/>
    <lineage>
        <taxon>Bacteria</taxon>
        <taxon>Bacillati</taxon>
        <taxon>Actinomycetota</taxon>
        <taxon>Actinomycetes</taxon>
        <taxon>Micrococcales</taxon>
        <taxon>Microbacteriaceae</taxon>
        <taxon>Curtobacterium</taxon>
    </lineage>
</organism>
<name>A0A175S0Q3_9MICO</name>
<dbReference type="AlphaFoldDB" id="A0A175S0Q3"/>
<evidence type="ECO:0008006" key="3">
    <source>
        <dbReference type="Google" id="ProtNLM"/>
    </source>
</evidence>
<comment type="caution">
    <text evidence="1">The sequence shown here is derived from an EMBL/GenBank/DDBJ whole genome shotgun (WGS) entry which is preliminary data.</text>
</comment>
<evidence type="ECO:0000313" key="2">
    <source>
        <dbReference type="Proteomes" id="UP000078252"/>
    </source>
</evidence>
<evidence type="ECO:0000313" key="1">
    <source>
        <dbReference type="EMBL" id="KTR09339.1"/>
    </source>
</evidence>
<dbReference type="STRING" id="33881.NS184_03015"/>
<sequence length="203" mass="20517">MTFPVLGADAVPTADPAAEVRGHAAGYAAGLRAAQAETAALHVRLQAEHDQRLASLTADTVRRVAVLDAATNALLSQVVPVLRDAEASLADAALDLAEAVVGYAIRASRPTDTTDDGREAPCASGAEATVLRALASVDATVALRVRVSVADAERIADLDTVVPVVGDASLSDGDAVVDLPDGLLDARIGAALDRARGALGGAR</sequence>
<reference evidence="1 2" key="1">
    <citation type="journal article" date="2016" name="Front. Microbiol.">
        <title>Genomic Resource of Rice Seed Associated Bacteria.</title>
        <authorList>
            <person name="Midha S."/>
            <person name="Bansal K."/>
            <person name="Sharma S."/>
            <person name="Kumar N."/>
            <person name="Patil P.P."/>
            <person name="Chaudhry V."/>
            <person name="Patil P.B."/>
        </authorList>
    </citation>
    <scope>NUCLEOTIDE SEQUENCE [LARGE SCALE GENOMIC DNA]</scope>
    <source>
        <strain evidence="1 2">NS184</strain>
    </source>
</reference>
<dbReference type="OrthoDB" id="5114026at2"/>